<dbReference type="GO" id="GO:0005886">
    <property type="term" value="C:plasma membrane"/>
    <property type="evidence" value="ECO:0007669"/>
    <property type="project" value="UniProtKB-SubCell"/>
</dbReference>
<feature type="transmembrane region" description="Helical" evidence="6">
    <location>
        <begin position="283"/>
        <end position="305"/>
    </location>
</feature>
<feature type="transmembrane region" description="Helical" evidence="6">
    <location>
        <begin position="760"/>
        <end position="783"/>
    </location>
</feature>
<evidence type="ECO:0000256" key="2">
    <source>
        <dbReference type="ARBA" id="ARBA00022475"/>
    </source>
</evidence>
<dbReference type="GO" id="GO:0022857">
    <property type="term" value="F:transmembrane transporter activity"/>
    <property type="evidence" value="ECO:0007669"/>
    <property type="project" value="TreeGrafter"/>
</dbReference>
<dbReference type="EMBL" id="JACWZY010000048">
    <property type="protein sequence ID" value="MBD2705226.1"/>
    <property type="molecule type" value="Genomic_DNA"/>
</dbReference>
<feature type="transmembrane region" description="Helical" evidence="6">
    <location>
        <begin position="726"/>
        <end position="745"/>
    </location>
</feature>
<evidence type="ECO:0000256" key="5">
    <source>
        <dbReference type="ARBA" id="ARBA00023136"/>
    </source>
</evidence>
<feature type="transmembrane region" description="Helical" evidence="6">
    <location>
        <begin position="674"/>
        <end position="698"/>
    </location>
</feature>
<dbReference type="Pfam" id="PF12704">
    <property type="entry name" value="MacB_PCD"/>
    <property type="match status" value="2"/>
</dbReference>
<feature type="domain" description="MacB-like periplasmic core" evidence="8">
    <location>
        <begin position="432"/>
        <end position="600"/>
    </location>
</feature>
<feature type="transmembrane region" description="Helical" evidence="6">
    <location>
        <begin position="21"/>
        <end position="42"/>
    </location>
</feature>
<keyword evidence="4 6" id="KW-1133">Transmembrane helix</keyword>
<feature type="transmembrane region" description="Helical" evidence="6">
    <location>
        <begin position="376"/>
        <end position="400"/>
    </location>
</feature>
<dbReference type="InterPro" id="IPR003838">
    <property type="entry name" value="ABC3_permease_C"/>
</dbReference>
<dbReference type="AlphaFoldDB" id="A0A927AVN0"/>
<comment type="caution">
    <text evidence="9">The sequence shown here is derived from an EMBL/GenBank/DDBJ whole genome shotgun (WGS) entry which is preliminary data.</text>
</comment>
<protein>
    <submittedName>
        <fullName evidence="9">ABC transporter permease</fullName>
    </submittedName>
</protein>
<dbReference type="PANTHER" id="PTHR30572:SF18">
    <property type="entry name" value="ABC-TYPE MACROLIDE FAMILY EXPORT SYSTEM PERMEASE COMPONENT 2"/>
    <property type="match status" value="1"/>
</dbReference>
<evidence type="ECO:0000313" key="10">
    <source>
        <dbReference type="Proteomes" id="UP000598820"/>
    </source>
</evidence>
<dbReference type="Pfam" id="PF02687">
    <property type="entry name" value="FtsX"/>
    <property type="match status" value="2"/>
</dbReference>
<feature type="domain" description="MacB-like periplasmic core" evidence="8">
    <location>
        <begin position="21"/>
        <end position="200"/>
    </location>
</feature>
<feature type="domain" description="ABC3 transporter permease C-terminal" evidence="7">
    <location>
        <begin position="288"/>
        <end position="402"/>
    </location>
</feature>
<dbReference type="InterPro" id="IPR050250">
    <property type="entry name" value="Macrolide_Exporter_MacB"/>
</dbReference>
<sequence>MLQNYVKVALRNLLKYRFYSIIKIAGLAVGLAASILISLFVYEDFSYDGFNQKQDRIVRMLTIDNAEGVKSKLVGVTYPGIAPAVARDLPEVINSVRVLNQGRVPLKVGDQLISSEGTFRTESSFFELFDYNVLTGPTKGILDEPETVILTETLAQKLFKTQNPIGKSIQSGQTTLKVVAVMADPPKNSHLQFDMLRSLKPAQADTNFAQFLNSFTSISLHSYLLLDKPRDLNSIIPKLKQVADKNQGYAFFSPTLQYLKDVHLRSGDILFEQNVNKTDASNLYVLATIALLVLLLASVNFMNLVTAHATGRAKEVGLRKVVGAVRDQLIWQHLLESLIVTVISFGLAVGLAAALLPLLNNLYQRHASLTTLLHPWVILGLTGLVLLIGLVSGSYPAFILSRFRPVTVLKGSFKNTNQGIWLRRSLVVVQFTISIALMVGTGVVFRQMRYIQEKDLGYSREQIISIPFKGQQAARRSKALQNELKRNTSILATGTTSNKLGQQLGRNNILPEGKPTTTNYIASVMAADESFIPTMQMKVLKGRNFSLDFPADSASSMIINEEMTRLLNWPEPIGKTIRLQTGPTPNDLTSYNVIGLVKDFHFATVRHKVEPLFMLYSKINGQLIVKMNTANAPQTLSFIEQTWKQINPETPFEYSFLDEDFGKLYRSEQAFATMFSHFTVLALFIALLGLFGLAAFTAEQRQKEIGIRRVLGAETGSLLYLLSKDFVKLVLIAFVVATPLAWYLMNRWLEGFAYRTDQSATLFVVAGSAAVLVTLVTVNLQVFKAIMVNPVKSLRAE</sequence>
<evidence type="ECO:0000256" key="3">
    <source>
        <dbReference type="ARBA" id="ARBA00022692"/>
    </source>
</evidence>
<accession>A0A927AVN0</accession>
<keyword evidence="10" id="KW-1185">Reference proteome</keyword>
<dbReference type="Proteomes" id="UP000598820">
    <property type="component" value="Unassembled WGS sequence"/>
</dbReference>
<comment type="subcellular location">
    <subcellularLocation>
        <location evidence="1">Cell membrane</location>
        <topology evidence="1">Multi-pass membrane protein</topology>
    </subcellularLocation>
</comment>
<evidence type="ECO:0000259" key="7">
    <source>
        <dbReference type="Pfam" id="PF02687"/>
    </source>
</evidence>
<evidence type="ECO:0000259" key="8">
    <source>
        <dbReference type="Pfam" id="PF12704"/>
    </source>
</evidence>
<dbReference type="RefSeq" id="WP_190892452.1">
    <property type="nucleotide sequence ID" value="NZ_JACWZY010000048.1"/>
</dbReference>
<proteinExistence type="predicted"/>
<feature type="domain" description="ABC3 transporter permease C-terminal" evidence="7">
    <location>
        <begin position="678"/>
        <end position="787"/>
    </location>
</feature>
<reference evidence="9" key="1">
    <citation type="submission" date="2020-09" db="EMBL/GenBank/DDBJ databases">
        <authorList>
            <person name="Kim M.K."/>
        </authorList>
    </citation>
    <scope>NUCLEOTIDE SEQUENCE</scope>
    <source>
        <strain evidence="9">BT702</strain>
    </source>
</reference>
<name>A0A927AVN0_9BACT</name>
<gene>
    <name evidence="9" type="ORF">IC229_31685</name>
</gene>
<keyword evidence="5 6" id="KW-0472">Membrane</keyword>
<dbReference type="PANTHER" id="PTHR30572">
    <property type="entry name" value="MEMBRANE COMPONENT OF TRANSPORTER-RELATED"/>
    <property type="match status" value="1"/>
</dbReference>
<evidence type="ECO:0000256" key="6">
    <source>
        <dbReference type="SAM" id="Phobius"/>
    </source>
</evidence>
<evidence type="ECO:0000256" key="4">
    <source>
        <dbReference type="ARBA" id="ARBA00022989"/>
    </source>
</evidence>
<feature type="transmembrane region" description="Helical" evidence="6">
    <location>
        <begin position="334"/>
        <end position="356"/>
    </location>
</feature>
<feature type="transmembrane region" description="Helical" evidence="6">
    <location>
        <begin position="421"/>
        <end position="445"/>
    </location>
</feature>
<keyword evidence="2" id="KW-1003">Cell membrane</keyword>
<organism evidence="9 10">
    <name type="scientific">Spirosoma profusum</name>
    <dbReference type="NCBI Taxonomy" id="2771354"/>
    <lineage>
        <taxon>Bacteria</taxon>
        <taxon>Pseudomonadati</taxon>
        <taxon>Bacteroidota</taxon>
        <taxon>Cytophagia</taxon>
        <taxon>Cytophagales</taxon>
        <taxon>Cytophagaceae</taxon>
        <taxon>Spirosoma</taxon>
    </lineage>
</organism>
<evidence type="ECO:0000313" key="9">
    <source>
        <dbReference type="EMBL" id="MBD2705226.1"/>
    </source>
</evidence>
<evidence type="ECO:0000256" key="1">
    <source>
        <dbReference type="ARBA" id="ARBA00004651"/>
    </source>
</evidence>
<dbReference type="InterPro" id="IPR025857">
    <property type="entry name" value="MacB_PCD"/>
</dbReference>
<keyword evidence="3 6" id="KW-0812">Transmembrane</keyword>